<organism evidence="2 3">
    <name type="scientific">Chryseobacterium zhengzhouense</name>
    <dbReference type="NCBI Taxonomy" id="1636086"/>
    <lineage>
        <taxon>Bacteria</taxon>
        <taxon>Pseudomonadati</taxon>
        <taxon>Bacteroidota</taxon>
        <taxon>Flavobacteriia</taxon>
        <taxon>Flavobacteriales</taxon>
        <taxon>Weeksellaceae</taxon>
        <taxon>Chryseobacterium group</taxon>
        <taxon>Chryseobacterium</taxon>
    </lineage>
</organism>
<sequence>MKIAFNSKICAVHTAILLTVFCLSCSILKAQVKDSLKLIPKASISLKDGATLFSADKSFNRQISNKKIIRDKAAVAYTNNKQGGKNLEMTEPRKGSGHITKDSLKEKEKGKPAKKDKKKVSYFFLNNNFNNKYG</sequence>
<protein>
    <recommendedName>
        <fullName evidence="4">Organic solvent tolerance-like N-terminal domain-containing protein</fullName>
    </recommendedName>
</protein>
<reference evidence="3" key="1">
    <citation type="journal article" date="2019" name="Int. J. Syst. Evol. Microbiol.">
        <title>The Global Catalogue of Microorganisms (GCM) 10K type strain sequencing project: providing services to taxonomists for standard genome sequencing and annotation.</title>
        <authorList>
            <consortium name="The Broad Institute Genomics Platform"/>
            <consortium name="The Broad Institute Genome Sequencing Center for Infectious Disease"/>
            <person name="Wu L."/>
            <person name="Ma J."/>
        </authorList>
    </citation>
    <scope>NUCLEOTIDE SEQUENCE [LARGE SCALE GENOMIC DNA]</scope>
    <source>
        <strain evidence="3">CCUG 54781</strain>
    </source>
</reference>
<evidence type="ECO:0000313" key="3">
    <source>
        <dbReference type="Proteomes" id="UP001596550"/>
    </source>
</evidence>
<feature type="region of interest" description="Disordered" evidence="1">
    <location>
        <begin position="82"/>
        <end position="116"/>
    </location>
</feature>
<name>A0ABW2LZG3_9FLAO</name>
<evidence type="ECO:0000313" key="2">
    <source>
        <dbReference type="EMBL" id="MFC7347984.1"/>
    </source>
</evidence>
<dbReference type="EMBL" id="JBHTCR010000007">
    <property type="protein sequence ID" value="MFC7347984.1"/>
    <property type="molecule type" value="Genomic_DNA"/>
</dbReference>
<proteinExistence type="predicted"/>
<gene>
    <name evidence="2" type="ORF">ACFQO9_14755</name>
</gene>
<feature type="compositionally biased region" description="Basic and acidic residues" evidence="1">
    <location>
        <begin position="88"/>
        <end position="113"/>
    </location>
</feature>
<comment type="caution">
    <text evidence="2">The sequence shown here is derived from an EMBL/GenBank/DDBJ whole genome shotgun (WGS) entry which is preliminary data.</text>
</comment>
<evidence type="ECO:0008006" key="4">
    <source>
        <dbReference type="Google" id="ProtNLM"/>
    </source>
</evidence>
<accession>A0ABW2LZG3</accession>
<evidence type="ECO:0000256" key="1">
    <source>
        <dbReference type="SAM" id="MobiDB-lite"/>
    </source>
</evidence>
<keyword evidence="3" id="KW-1185">Reference proteome</keyword>
<dbReference type="RefSeq" id="WP_378180812.1">
    <property type="nucleotide sequence ID" value="NZ_JBHTCR010000007.1"/>
</dbReference>
<dbReference type="Proteomes" id="UP001596550">
    <property type="component" value="Unassembled WGS sequence"/>
</dbReference>